<feature type="transmembrane region" description="Helical" evidence="9">
    <location>
        <begin position="360"/>
        <end position="382"/>
    </location>
</feature>
<feature type="transmembrane region" description="Helical" evidence="9">
    <location>
        <begin position="115"/>
        <end position="141"/>
    </location>
</feature>
<feature type="transmembrane region" description="Helical" evidence="9">
    <location>
        <begin position="335"/>
        <end position="354"/>
    </location>
</feature>
<sequence length="403" mass="40894">MTTDHASPTIAALTARADRASVRRLVVAGAVAGLAVAILTALGSGRLLALGVIGLLLGLALYHSAFGFSHGWRVLMAEGRTAHVRAQVLMLAVAVALFLPLIAQGEVFDQPVRGFTFPLGLGVALGAFVFGVGMQIAGGCVSGTLYTVGGGSVRMVITLLAAITGATLAALAYPLWEGLPAVPAVSLPAILGLWPALALHALVFAAAYAGLVAWERRRTGGLAPISGGGNLLTGPWPYAWGALALAVLNAATLLVAGRPWGVTQAFALWGSKAVEATGLADPVFWPFWEEPTRVEALMRPLLADATSIMNVAVMAGALVAALAAGRFAPSLRIPVGAALGSLIGGLMIGGGAIVATGCNISAFFSGVASGSLHGWLWVAAALPGNWLGLKLRPLFGLDGAPSR</sequence>
<dbReference type="Proteomes" id="UP000241808">
    <property type="component" value="Unassembled WGS sequence"/>
</dbReference>
<dbReference type="InterPro" id="IPR007272">
    <property type="entry name" value="Sulf_transp_TsuA/YedE"/>
</dbReference>
<feature type="transmembrane region" description="Helical" evidence="9">
    <location>
        <begin position="307"/>
        <end position="328"/>
    </location>
</feature>
<dbReference type="AlphaFoldDB" id="A0A2T4YYV3"/>
<dbReference type="GO" id="GO:0005886">
    <property type="term" value="C:plasma membrane"/>
    <property type="evidence" value="ECO:0007669"/>
    <property type="project" value="UniProtKB-SubCell"/>
</dbReference>
<evidence type="ECO:0000256" key="9">
    <source>
        <dbReference type="SAM" id="Phobius"/>
    </source>
</evidence>
<keyword evidence="5 9" id="KW-0812">Transmembrane</keyword>
<evidence type="ECO:0000256" key="5">
    <source>
        <dbReference type="ARBA" id="ARBA00022692"/>
    </source>
</evidence>
<evidence type="ECO:0000256" key="2">
    <source>
        <dbReference type="ARBA" id="ARBA00022448"/>
    </source>
</evidence>
<evidence type="ECO:0000256" key="4">
    <source>
        <dbReference type="ARBA" id="ARBA00022519"/>
    </source>
</evidence>
<gene>
    <name evidence="10" type="ORF">C8P69_109195</name>
</gene>
<dbReference type="PANTHER" id="PTHR30574:SF1">
    <property type="entry name" value="SULPHUR TRANSPORT DOMAIN-CONTAINING PROTEIN"/>
    <property type="match status" value="1"/>
</dbReference>
<organism evidence="10 11">
    <name type="scientific">Phreatobacter oligotrophus</name>
    <dbReference type="NCBI Taxonomy" id="1122261"/>
    <lineage>
        <taxon>Bacteria</taxon>
        <taxon>Pseudomonadati</taxon>
        <taxon>Pseudomonadota</taxon>
        <taxon>Alphaproteobacteria</taxon>
        <taxon>Hyphomicrobiales</taxon>
        <taxon>Phreatobacteraceae</taxon>
        <taxon>Phreatobacter</taxon>
    </lineage>
</organism>
<dbReference type="OrthoDB" id="9794165at2"/>
<name>A0A2T4YYV3_9HYPH</name>
<keyword evidence="4" id="KW-0997">Cell inner membrane</keyword>
<reference evidence="10 11" key="1">
    <citation type="submission" date="2018-04" db="EMBL/GenBank/DDBJ databases">
        <title>Genomic Encyclopedia of Archaeal and Bacterial Type Strains, Phase II (KMG-II): from individual species to whole genera.</title>
        <authorList>
            <person name="Goeker M."/>
        </authorList>
    </citation>
    <scope>NUCLEOTIDE SEQUENCE [LARGE SCALE GENOMIC DNA]</scope>
    <source>
        <strain evidence="10 11">DSM 25521</strain>
    </source>
</reference>
<feature type="transmembrane region" description="Helical" evidence="9">
    <location>
        <begin position="153"/>
        <end position="173"/>
    </location>
</feature>
<dbReference type="EMBL" id="PZZL01000009">
    <property type="protein sequence ID" value="PTM51907.1"/>
    <property type="molecule type" value="Genomic_DNA"/>
</dbReference>
<evidence type="ECO:0000256" key="3">
    <source>
        <dbReference type="ARBA" id="ARBA00022475"/>
    </source>
</evidence>
<accession>A0A2T4YYV3</accession>
<comment type="subcellular location">
    <subcellularLocation>
        <location evidence="1">Cell inner membrane</location>
        <topology evidence="1">Multi-pass membrane protein</topology>
    </subcellularLocation>
</comment>
<keyword evidence="6 9" id="KW-1133">Transmembrane helix</keyword>
<proteinExistence type="inferred from homology"/>
<evidence type="ECO:0000256" key="7">
    <source>
        <dbReference type="ARBA" id="ARBA00023136"/>
    </source>
</evidence>
<protein>
    <submittedName>
        <fullName evidence="10">Uncharacterized protein</fullName>
    </submittedName>
</protein>
<evidence type="ECO:0000256" key="1">
    <source>
        <dbReference type="ARBA" id="ARBA00004429"/>
    </source>
</evidence>
<dbReference type="Pfam" id="PF04143">
    <property type="entry name" value="Sulf_transp"/>
    <property type="match status" value="1"/>
</dbReference>
<comment type="caution">
    <text evidence="10">The sequence shown here is derived from an EMBL/GenBank/DDBJ whole genome shotgun (WGS) entry which is preliminary data.</text>
</comment>
<evidence type="ECO:0000256" key="6">
    <source>
        <dbReference type="ARBA" id="ARBA00022989"/>
    </source>
</evidence>
<feature type="transmembrane region" description="Helical" evidence="9">
    <location>
        <begin position="84"/>
        <end position="103"/>
    </location>
</feature>
<dbReference type="RefSeq" id="WP_108178993.1">
    <property type="nucleotide sequence ID" value="NZ_PZZL01000009.1"/>
</dbReference>
<keyword evidence="7 9" id="KW-0472">Membrane</keyword>
<comment type="similarity">
    <text evidence="8">Belongs to the TsuA/YedE (TC 9.B.102) family.</text>
</comment>
<keyword evidence="11" id="KW-1185">Reference proteome</keyword>
<keyword evidence="3" id="KW-1003">Cell membrane</keyword>
<dbReference type="PANTHER" id="PTHR30574">
    <property type="entry name" value="INNER MEMBRANE PROTEIN YEDE"/>
    <property type="match status" value="1"/>
</dbReference>
<feature type="transmembrane region" description="Helical" evidence="9">
    <location>
        <begin position="48"/>
        <end position="72"/>
    </location>
</feature>
<feature type="transmembrane region" description="Helical" evidence="9">
    <location>
        <begin position="193"/>
        <end position="214"/>
    </location>
</feature>
<keyword evidence="2" id="KW-0813">Transport</keyword>
<evidence type="ECO:0000313" key="11">
    <source>
        <dbReference type="Proteomes" id="UP000241808"/>
    </source>
</evidence>
<evidence type="ECO:0000256" key="8">
    <source>
        <dbReference type="ARBA" id="ARBA00035655"/>
    </source>
</evidence>
<feature type="transmembrane region" description="Helical" evidence="9">
    <location>
        <begin position="25"/>
        <end position="42"/>
    </location>
</feature>
<evidence type="ECO:0000313" key="10">
    <source>
        <dbReference type="EMBL" id="PTM51907.1"/>
    </source>
</evidence>